<protein>
    <submittedName>
        <fullName evidence="3">Uncharacterized protein</fullName>
    </submittedName>
</protein>
<accession>A0ABQ5K2U4</accession>
<feature type="region of interest" description="Disordered" evidence="2">
    <location>
        <begin position="112"/>
        <end position="138"/>
    </location>
</feature>
<comment type="caution">
    <text evidence="3">The sequence shown here is derived from an EMBL/GenBank/DDBJ whole genome shotgun (WGS) entry which is preliminary data.</text>
</comment>
<gene>
    <name evidence="3" type="ORF">ADUPG1_013415</name>
</gene>
<name>A0ABQ5K2U4_9EUKA</name>
<evidence type="ECO:0000313" key="3">
    <source>
        <dbReference type="EMBL" id="GKT26605.1"/>
    </source>
</evidence>
<feature type="coiled-coil region" evidence="1">
    <location>
        <begin position="238"/>
        <end position="279"/>
    </location>
</feature>
<evidence type="ECO:0000313" key="4">
    <source>
        <dbReference type="Proteomes" id="UP001057375"/>
    </source>
</evidence>
<proteinExistence type="predicted"/>
<evidence type="ECO:0000256" key="1">
    <source>
        <dbReference type="SAM" id="Coils"/>
    </source>
</evidence>
<keyword evidence="1" id="KW-0175">Coiled coil</keyword>
<feature type="region of interest" description="Disordered" evidence="2">
    <location>
        <begin position="1"/>
        <end position="79"/>
    </location>
</feature>
<keyword evidence="4" id="KW-1185">Reference proteome</keyword>
<organism evidence="3 4">
    <name type="scientific">Aduncisulcus paluster</name>
    <dbReference type="NCBI Taxonomy" id="2918883"/>
    <lineage>
        <taxon>Eukaryota</taxon>
        <taxon>Metamonada</taxon>
        <taxon>Carpediemonas-like organisms</taxon>
        <taxon>Aduncisulcus</taxon>
    </lineage>
</organism>
<reference evidence="3" key="1">
    <citation type="submission" date="2022-03" db="EMBL/GenBank/DDBJ databases">
        <title>Draft genome sequence of Aduncisulcus paluster, a free-living microaerophilic Fornicata.</title>
        <authorList>
            <person name="Yuyama I."/>
            <person name="Kume K."/>
            <person name="Tamura T."/>
            <person name="Inagaki Y."/>
            <person name="Hashimoto T."/>
        </authorList>
    </citation>
    <scope>NUCLEOTIDE SEQUENCE</scope>
    <source>
        <strain evidence="3">NY0171</strain>
    </source>
</reference>
<dbReference type="EMBL" id="BQXS01012666">
    <property type="protein sequence ID" value="GKT26605.1"/>
    <property type="molecule type" value="Genomic_DNA"/>
</dbReference>
<feature type="compositionally biased region" description="Low complexity" evidence="2">
    <location>
        <begin position="32"/>
        <end position="49"/>
    </location>
</feature>
<evidence type="ECO:0000256" key="2">
    <source>
        <dbReference type="SAM" id="MobiDB-lite"/>
    </source>
</evidence>
<sequence>MPSTPQKGLAQSPKSKAIAVYSVSPHRSPGYRASTSPRRSSSPRQLSPTQPKPFSFASRSRSPIKRKGDSVSLVSSKQETNEVLEQQLILANKVKKLLREEQLLKKQTEMAQKKLEQKRSRQLEKEAIQSRKDEEDAKKQAELDRIKKLHWRRTLEMRDAIKTAKASVVLVKKEEAKKEKDRIESLRRKRQAEQMRRDKECKELHERAKQEELHRKETIERHIEMKREQATTDMSYIVDNLTSMRKHAEVEKKKLTRMEQELADRVKLMKQQRDKLVDQIEK</sequence>
<feature type="region of interest" description="Disordered" evidence="2">
    <location>
        <begin position="180"/>
        <end position="218"/>
    </location>
</feature>
<dbReference type="Proteomes" id="UP001057375">
    <property type="component" value="Unassembled WGS sequence"/>
</dbReference>